<dbReference type="AlphaFoldDB" id="A0A0V0SGY6"/>
<name>A0A0V0SGY6_9BILA</name>
<dbReference type="Proteomes" id="UP000054630">
    <property type="component" value="Unassembled WGS sequence"/>
</dbReference>
<proteinExistence type="predicted"/>
<dbReference type="OrthoDB" id="10300975at2759"/>
<organism evidence="1 2">
    <name type="scientific">Trichinella nelsoni</name>
    <dbReference type="NCBI Taxonomy" id="6336"/>
    <lineage>
        <taxon>Eukaryota</taxon>
        <taxon>Metazoa</taxon>
        <taxon>Ecdysozoa</taxon>
        <taxon>Nematoda</taxon>
        <taxon>Enoplea</taxon>
        <taxon>Dorylaimia</taxon>
        <taxon>Trichinellida</taxon>
        <taxon>Trichinellidae</taxon>
        <taxon>Trichinella</taxon>
    </lineage>
</organism>
<evidence type="ECO:0000313" key="2">
    <source>
        <dbReference type="Proteomes" id="UP000054630"/>
    </source>
</evidence>
<evidence type="ECO:0000313" key="1">
    <source>
        <dbReference type="EMBL" id="KRX26012.1"/>
    </source>
</evidence>
<keyword evidence="2" id="KW-1185">Reference proteome</keyword>
<sequence>MDVGMNKAKDEKMSVILRVGLGIIFAVRQFPVIFSDVDNLFTTPLLEIQVSSMFPDGNDFIYSYPSLDRPRYEDDNLHCLTCIDEDNDWFNLFSDLNGLENRNPFLDRP</sequence>
<reference evidence="1 2" key="1">
    <citation type="submission" date="2015-01" db="EMBL/GenBank/DDBJ databases">
        <title>Evolution of Trichinella species and genotypes.</title>
        <authorList>
            <person name="Korhonen P.K."/>
            <person name="Edoardo P."/>
            <person name="Giuseppe L.R."/>
            <person name="Gasser R.B."/>
        </authorList>
    </citation>
    <scope>NUCLEOTIDE SEQUENCE [LARGE SCALE GENOMIC DNA]</scope>
    <source>
        <strain evidence="1">ISS37</strain>
    </source>
</reference>
<protein>
    <submittedName>
        <fullName evidence="1">Uncharacterized protein</fullName>
    </submittedName>
</protein>
<gene>
    <name evidence="1" type="ORF">T07_12667</name>
</gene>
<accession>A0A0V0SGY6</accession>
<dbReference type="EMBL" id="JYDL01000009">
    <property type="protein sequence ID" value="KRX26012.1"/>
    <property type="molecule type" value="Genomic_DNA"/>
</dbReference>
<comment type="caution">
    <text evidence="1">The sequence shown here is derived from an EMBL/GenBank/DDBJ whole genome shotgun (WGS) entry which is preliminary data.</text>
</comment>